<name>A0A4Q1D021_9BACT</name>
<evidence type="ECO:0000256" key="1">
    <source>
        <dbReference type="ARBA" id="ARBA00022801"/>
    </source>
</evidence>
<feature type="chain" id="PRO_5020279121" evidence="2">
    <location>
        <begin position="20"/>
        <end position="470"/>
    </location>
</feature>
<dbReference type="SUPFAM" id="SSF53474">
    <property type="entry name" value="alpha/beta-Hydrolases"/>
    <property type="match status" value="1"/>
</dbReference>
<dbReference type="InterPro" id="IPR029058">
    <property type="entry name" value="AB_hydrolase_fold"/>
</dbReference>
<dbReference type="GO" id="GO:0052689">
    <property type="term" value="F:carboxylic ester hydrolase activity"/>
    <property type="evidence" value="ECO:0007669"/>
    <property type="project" value="TreeGrafter"/>
</dbReference>
<proteinExistence type="predicted"/>
<dbReference type="PROSITE" id="PS00708">
    <property type="entry name" value="PRO_ENDOPEP_SER"/>
    <property type="match status" value="1"/>
</dbReference>
<reference evidence="4 5" key="1">
    <citation type="submission" date="2019-01" db="EMBL/GenBank/DDBJ databases">
        <title>Filimonas sp. strain TTM-71.</title>
        <authorList>
            <person name="Chen W.-M."/>
        </authorList>
    </citation>
    <scope>NUCLEOTIDE SEQUENCE [LARGE SCALE GENOMIC DNA]</scope>
    <source>
        <strain evidence="4 5">TTM-71</strain>
    </source>
</reference>
<evidence type="ECO:0000313" key="4">
    <source>
        <dbReference type="EMBL" id="RXK80926.1"/>
    </source>
</evidence>
<evidence type="ECO:0000259" key="3">
    <source>
        <dbReference type="Pfam" id="PF12146"/>
    </source>
</evidence>
<dbReference type="Gene3D" id="3.40.50.1820">
    <property type="entry name" value="alpha/beta hydrolase"/>
    <property type="match status" value="1"/>
</dbReference>
<dbReference type="RefSeq" id="WP_129006105.1">
    <property type="nucleotide sequence ID" value="NZ_SDHZ01000005.1"/>
</dbReference>
<dbReference type="GO" id="GO:0004252">
    <property type="term" value="F:serine-type endopeptidase activity"/>
    <property type="evidence" value="ECO:0007669"/>
    <property type="project" value="InterPro"/>
</dbReference>
<evidence type="ECO:0000256" key="2">
    <source>
        <dbReference type="SAM" id="SignalP"/>
    </source>
</evidence>
<gene>
    <name evidence="4" type="ORF">ESB13_22490</name>
</gene>
<keyword evidence="1 4" id="KW-0378">Hydrolase</keyword>
<dbReference type="Pfam" id="PF12146">
    <property type="entry name" value="Hydrolase_4"/>
    <property type="match status" value="1"/>
</dbReference>
<organism evidence="4 5">
    <name type="scientific">Filimonas effusa</name>
    <dbReference type="NCBI Taxonomy" id="2508721"/>
    <lineage>
        <taxon>Bacteria</taxon>
        <taxon>Pseudomonadati</taxon>
        <taxon>Bacteroidota</taxon>
        <taxon>Chitinophagia</taxon>
        <taxon>Chitinophagales</taxon>
        <taxon>Chitinophagaceae</taxon>
        <taxon>Filimonas</taxon>
    </lineage>
</organism>
<dbReference type="GO" id="GO:0006508">
    <property type="term" value="P:proteolysis"/>
    <property type="evidence" value="ECO:0007669"/>
    <property type="project" value="InterPro"/>
</dbReference>
<accession>A0A4Q1D021</accession>
<feature type="domain" description="Serine aminopeptidase S33" evidence="3">
    <location>
        <begin position="185"/>
        <end position="288"/>
    </location>
</feature>
<dbReference type="AlphaFoldDB" id="A0A4Q1D021"/>
<dbReference type="PANTHER" id="PTHR43265">
    <property type="entry name" value="ESTERASE ESTD"/>
    <property type="match status" value="1"/>
</dbReference>
<dbReference type="EMBL" id="SDHZ01000005">
    <property type="protein sequence ID" value="RXK80926.1"/>
    <property type="molecule type" value="Genomic_DNA"/>
</dbReference>
<dbReference type="Proteomes" id="UP000290545">
    <property type="component" value="Unassembled WGS sequence"/>
</dbReference>
<comment type="caution">
    <text evidence="4">The sequence shown here is derived from an EMBL/GenBank/DDBJ whole genome shotgun (WGS) entry which is preliminary data.</text>
</comment>
<feature type="signal peptide" evidence="2">
    <location>
        <begin position="1"/>
        <end position="19"/>
    </location>
</feature>
<dbReference type="InterPro" id="IPR022742">
    <property type="entry name" value="Hydrolase_4"/>
</dbReference>
<evidence type="ECO:0000313" key="5">
    <source>
        <dbReference type="Proteomes" id="UP000290545"/>
    </source>
</evidence>
<dbReference type="InterPro" id="IPR053145">
    <property type="entry name" value="AB_hydrolase_Est10"/>
</dbReference>
<dbReference type="PANTHER" id="PTHR43265:SF1">
    <property type="entry name" value="ESTERASE ESTD"/>
    <property type="match status" value="1"/>
</dbReference>
<dbReference type="OrthoDB" id="9809549at2"/>
<keyword evidence="5" id="KW-1185">Reference proteome</keyword>
<dbReference type="InterPro" id="IPR002471">
    <property type="entry name" value="Pept_S9_AS"/>
</dbReference>
<sequence>MKKLLIVCLFCSLGAMVFGQDKSVSGDWEGRFAGKLRLIFHFTSNSGGKLTGKFDSPDQGAMGLAFTGTATGDSIIVALEMPKASFRGQLINDSTILGSWYQGAATMPLALKKGSSYKVNRPQTPVPPFSYNSEDIEYDNADGSVHFGATFTYPRSGGPFATAILITGSGIQDRDETILGHKPFAVIADHLTKNGYAVLRIDDRGAGKTRGSLVKATSADFAKDVEAALAYLKTRKETDKSKTGLIGHSEGGLIAVMVAAANPEAIQFVITLAGPGEKGSKLMSDQNEAVWLKHGATVVAAAAYRDLFSHIASAVTPESDSASLYLKAWAYYGEWKKKQDPNTLLLLSLYDEQQSAQLLQRLVQAMTTEWMKYFLLSDPVPYIKQLRCKFLALNGSEDIQVVPRTNLPAMQAAIAESGIKVSEVKELKGLNHLFQHCTTCTPQEYGQLEESFAPEALDTMTNWLNTYIKK</sequence>
<keyword evidence="2" id="KW-0732">Signal</keyword>
<protein>
    <submittedName>
        <fullName evidence="4">Alpha/beta fold hydrolase</fullName>
    </submittedName>
</protein>